<keyword evidence="3" id="KW-1185">Reference proteome</keyword>
<feature type="domain" description="G-patch" evidence="1">
    <location>
        <begin position="81"/>
        <end position="121"/>
    </location>
</feature>
<sequence length="185" mass="21259">MASPYWNFPLHIAPKDEDPMKGGMFVIHGDREILAPICEIESEKNELQMSGFEFMNMANYGLKDKKYATDLLSYCRHEVIEMMKKMGYMLGMGLGKEGKGVVEFPNFKTQLTREALGFLEGCDGIKRNLDGKMYPGWEIFFDEKFTFKEKPMVVIEEVQVDWMDYMDAEAMEAMLKVEGDVLAIS</sequence>
<protein>
    <recommendedName>
        <fullName evidence="1">G-patch domain-containing protein</fullName>
    </recommendedName>
</protein>
<evidence type="ECO:0000313" key="2">
    <source>
        <dbReference type="EMBL" id="KAL0004977.1"/>
    </source>
</evidence>
<dbReference type="Proteomes" id="UP001459277">
    <property type="component" value="Unassembled WGS sequence"/>
</dbReference>
<name>A0AAW2D3M8_9ROSI</name>
<evidence type="ECO:0000313" key="3">
    <source>
        <dbReference type="Proteomes" id="UP001459277"/>
    </source>
</evidence>
<reference evidence="2 3" key="1">
    <citation type="submission" date="2024-01" db="EMBL/GenBank/DDBJ databases">
        <title>A telomere-to-telomere, gap-free genome of sweet tea (Lithocarpus litseifolius).</title>
        <authorList>
            <person name="Zhou J."/>
        </authorList>
    </citation>
    <scope>NUCLEOTIDE SEQUENCE [LARGE SCALE GENOMIC DNA]</scope>
    <source>
        <strain evidence="2">Zhou-2022a</strain>
        <tissue evidence="2">Leaf</tissue>
    </source>
</reference>
<gene>
    <name evidence="2" type="ORF">SO802_012538</name>
</gene>
<dbReference type="AlphaFoldDB" id="A0AAW2D3M8"/>
<dbReference type="PROSITE" id="PS50174">
    <property type="entry name" value="G_PATCH"/>
    <property type="match status" value="1"/>
</dbReference>
<dbReference type="EMBL" id="JAZDWU010000004">
    <property type="protein sequence ID" value="KAL0004977.1"/>
    <property type="molecule type" value="Genomic_DNA"/>
</dbReference>
<comment type="caution">
    <text evidence="2">The sequence shown here is derived from an EMBL/GenBank/DDBJ whole genome shotgun (WGS) entry which is preliminary data.</text>
</comment>
<dbReference type="GO" id="GO:0003676">
    <property type="term" value="F:nucleic acid binding"/>
    <property type="evidence" value="ECO:0007669"/>
    <property type="project" value="InterPro"/>
</dbReference>
<accession>A0AAW2D3M8</accession>
<dbReference type="InterPro" id="IPR000467">
    <property type="entry name" value="G_patch_dom"/>
</dbReference>
<organism evidence="2 3">
    <name type="scientific">Lithocarpus litseifolius</name>
    <dbReference type="NCBI Taxonomy" id="425828"/>
    <lineage>
        <taxon>Eukaryota</taxon>
        <taxon>Viridiplantae</taxon>
        <taxon>Streptophyta</taxon>
        <taxon>Embryophyta</taxon>
        <taxon>Tracheophyta</taxon>
        <taxon>Spermatophyta</taxon>
        <taxon>Magnoliopsida</taxon>
        <taxon>eudicotyledons</taxon>
        <taxon>Gunneridae</taxon>
        <taxon>Pentapetalae</taxon>
        <taxon>rosids</taxon>
        <taxon>fabids</taxon>
        <taxon>Fagales</taxon>
        <taxon>Fagaceae</taxon>
        <taxon>Lithocarpus</taxon>
    </lineage>
</organism>
<proteinExistence type="predicted"/>
<evidence type="ECO:0000259" key="1">
    <source>
        <dbReference type="PROSITE" id="PS50174"/>
    </source>
</evidence>
<dbReference type="Pfam" id="PF01585">
    <property type="entry name" value="G-patch"/>
    <property type="match status" value="1"/>
</dbReference>